<name>E3GYZ1_METFV</name>
<evidence type="ECO:0000256" key="6">
    <source>
        <dbReference type="ARBA" id="ARBA00023002"/>
    </source>
</evidence>
<evidence type="ECO:0000256" key="2">
    <source>
        <dbReference type="ARBA" id="ARBA00022448"/>
    </source>
</evidence>
<evidence type="ECO:0000256" key="1">
    <source>
        <dbReference type="ARBA" id="ARBA00009293"/>
    </source>
</evidence>
<dbReference type="InterPro" id="IPR003813">
    <property type="entry name" value="MvhD/FlpD"/>
</dbReference>
<evidence type="ECO:0000256" key="8">
    <source>
        <dbReference type="ARBA" id="ARBA00023014"/>
    </source>
</evidence>
<keyword evidence="3" id="KW-0001">2Fe-2S</keyword>
<evidence type="ECO:0000256" key="7">
    <source>
        <dbReference type="ARBA" id="ARBA00023004"/>
    </source>
</evidence>
<dbReference type="GO" id="GO:0016491">
    <property type="term" value="F:oxidoreductase activity"/>
    <property type="evidence" value="ECO:0007669"/>
    <property type="project" value="UniProtKB-KW"/>
</dbReference>
<dbReference type="STRING" id="523846.Mfer_0724"/>
<evidence type="ECO:0000256" key="3">
    <source>
        <dbReference type="ARBA" id="ARBA00022714"/>
    </source>
</evidence>
<gene>
    <name evidence="11" type="ordered locus">Mfer_0724</name>
</gene>
<organism evidence="11 12">
    <name type="scientific">Methanothermus fervidus (strain ATCC 43054 / DSM 2088 / JCM 10308 / V24 S)</name>
    <dbReference type="NCBI Taxonomy" id="523846"/>
    <lineage>
        <taxon>Archaea</taxon>
        <taxon>Methanobacteriati</taxon>
        <taxon>Methanobacteriota</taxon>
        <taxon>Methanomada group</taxon>
        <taxon>Methanobacteria</taxon>
        <taxon>Methanobacteriales</taxon>
        <taxon>Methanothermaceae</taxon>
        <taxon>Methanothermus</taxon>
    </lineage>
</organism>
<evidence type="ECO:0000313" key="11">
    <source>
        <dbReference type="EMBL" id="ADP77523.1"/>
    </source>
</evidence>
<dbReference type="KEGG" id="mfv:Mfer_0724"/>
<keyword evidence="5" id="KW-0249">Electron transport</keyword>
<evidence type="ECO:0000313" key="12">
    <source>
        <dbReference type="Proteomes" id="UP000002315"/>
    </source>
</evidence>
<feature type="domain" description="F420-non-reducing hydrogenase iron-sulfur subunit D" evidence="10">
    <location>
        <begin position="7"/>
        <end position="129"/>
    </location>
</feature>
<keyword evidence="7" id="KW-0408">Iron</keyword>
<keyword evidence="6" id="KW-0560">Oxidoreductase</keyword>
<proteinExistence type="inferred from homology"/>
<evidence type="ECO:0000256" key="4">
    <source>
        <dbReference type="ARBA" id="ARBA00022723"/>
    </source>
</evidence>
<evidence type="ECO:0000256" key="5">
    <source>
        <dbReference type="ARBA" id="ARBA00022982"/>
    </source>
</evidence>
<dbReference type="EMBL" id="CP002278">
    <property type="protein sequence ID" value="ADP77523.1"/>
    <property type="molecule type" value="Genomic_DNA"/>
</dbReference>
<reference evidence="11 12" key="1">
    <citation type="journal article" date="2010" name="Stand. Genomic Sci.">
        <title>Complete genome sequence of Methanothermus fervidus type strain (V24S).</title>
        <authorList>
            <person name="Anderson I."/>
            <person name="Djao O.D."/>
            <person name="Misra M."/>
            <person name="Chertkov O."/>
            <person name="Nolan M."/>
            <person name="Lucas S."/>
            <person name="Lapidus A."/>
            <person name="Del Rio T.G."/>
            <person name="Tice H."/>
            <person name="Cheng J.F."/>
            <person name="Tapia R."/>
            <person name="Han C."/>
            <person name="Goodwin L."/>
            <person name="Pitluck S."/>
            <person name="Liolios K."/>
            <person name="Ivanova N."/>
            <person name="Mavromatis K."/>
            <person name="Mikhailova N."/>
            <person name="Pati A."/>
            <person name="Brambilla E."/>
            <person name="Chen A."/>
            <person name="Palaniappan K."/>
            <person name="Land M."/>
            <person name="Hauser L."/>
            <person name="Chang Y.J."/>
            <person name="Jeffries C.D."/>
            <person name="Sikorski J."/>
            <person name="Spring S."/>
            <person name="Rohde M."/>
            <person name="Eichinger K."/>
            <person name="Huber H."/>
            <person name="Wirth R."/>
            <person name="Goker M."/>
            <person name="Detter J.C."/>
            <person name="Woyke T."/>
            <person name="Bristow J."/>
            <person name="Eisen J.A."/>
            <person name="Markowitz V."/>
            <person name="Hugenholtz P."/>
            <person name="Klenk H.P."/>
            <person name="Kyrpides N.C."/>
        </authorList>
    </citation>
    <scope>NUCLEOTIDE SEQUENCE [LARGE SCALE GENOMIC DNA]</scope>
    <source>
        <strain evidence="12">ATCC 43054 / DSM 2088 / JCM 10308 / V24 S</strain>
    </source>
</reference>
<dbReference type="Pfam" id="PF02662">
    <property type="entry name" value="FlpD"/>
    <property type="match status" value="1"/>
</dbReference>
<accession>E3GYZ1</accession>
<dbReference type="AlphaFoldDB" id="E3GYZ1"/>
<evidence type="ECO:0000259" key="10">
    <source>
        <dbReference type="Pfam" id="PF02662"/>
    </source>
</evidence>
<dbReference type="SUPFAM" id="SSF51412">
    <property type="entry name" value="Inosine monophosphate dehydrogenase (IMPDH)"/>
    <property type="match status" value="1"/>
</dbReference>
<dbReference type="GO" id="GO:0051537">
    <property type="term" value="F:2 iron, 2 sulfur cluster binding"/>
    <property type="evidence" value="ECO:0007669"/>
    <property type="project" value="UniProtKB-KW"/>
</dbReference>
<sequence>MAFEPKIVGFCCNWCTYGGADAAGTARMQYPPNVRIIRVMCSGRINPSHVLKAFREGADGVFVGGCHLGDCHYDSGNYKWRRRAELLKMILPELGIEKERFKYEWISASEGEKFQKTITEFTETLKELGPIKKTVNFLNFK</sequence>
<dbReference type="HOGENOM" id="CLU_095272_2_0_2"/>
<dbReference type="OrthoDB" id="371828at2157"/>
<keyword evidence="12" id="KW-1185">Reference proteome</keyword>
<keyword evidence="8" id="KW-0411">Iron-sulfur</keyword>
<dbReference type="Proteomes" id="UP000002315">
    <property type="component" value="Chromosome"/>
</dbReference>
<comment type="similarity">
    <text evidence="1">Belongs to the MvhD/VhuD family.</text>
</comment>
<keyword evidence="4" id="KW-0479">Metal-binding</keyword>
<dbReference type="GO" id="GO:0046872">
    <property type="term" value="F:metal ion binding"/>
    <property type="evidence" value="ECO:0007669"/>
    <property type="project" value="UniProtKB-KW"/>
</dbReference>
<evidence type="ECO:0000256" key="9">
    <source>
        <dbReference type="ARBA" id="ARBA00034078"/>
    </source>
</evidence>
<protein>
    <submittedName>
        <fullName evidence="11">F420-non-reducing hydrogenase subunit D</fullName>
    </submittedName>
</protein>
<keyword evidence="2" id="KW-0813">Transport</keyword>
<comment type="cofactor">
    <cofactor evidence="9">
        <name>[2Fe-2S] cluster</name>
        <dbReference type="ChEBI" id="CHEBI:190135"/>
    </cofactor>
</comment>